<dbReference type="Proteomes" id="UP000005868">
    <property type="component" value="Chromosome"/>
</dbReference>
<keyword evidence="2 7" id="KW-0547">Nucleotide-binding</keyword>
<dbReference type="eggNOG" id="COG1193">
    <property type="taxonomic scope" value="Bacteria"/>
</dbReference>
<name>G7V9A2_THELD</name>
<keyword evidence="5 7" id="KW-0694">RNA-binding</keyword>
<feature type="coiled-coil region" evidence="8">
    <location>
        <begin position="517"/>
        <end position="587"/>
    </location>
</feature>
<evidence type="ECO:0000256" key="6">
    <source>
        <dbReference type="ARBA" id="ARBA00023125"/>
    </source>
</evidence>
<dbReference type="SMART" id="SM00463">
    <property type="entry name" value="SMR"/>
    <property type="match status" value="1"/>
</dbReference>
<keyword evidence="7" id="KW-0255">Endonuclease</keyword>
<evidence type="ECO:0000313" key="11">
    <source>
        <dbReference type="Proteomes" id="UP000005868"/>
    </source>
</evidence>
<accession>G7V9A2</accession>
<dbReference type="GO" id="GO:0006298">
    <property type="term" value="P:mismatch repair"/>
    <property type="evidence" value="ECO:0007669"/>
    <property type="project" value="InterPro"/>
</dbReference>
<dbReference type="EMBL" id="CP003096">
    <property type="protein sequence ID" value="AER66471.1"/>
    <property type="molecule type" value="Genomic_DNA"/>
</dbReference>
<dbReference type="InterPro" id="IPR027417">
    <property type="entry name" value="P-loop_NTPase"/>
</dbReference>
<feature type="domain" description="Smr" evidence="9">
    <location>
        <begin position="710"/>
        <end position="782"/>
    </location>
</feature>
<organism evidence="10 11">
    <name type="scientific">Thermovirga lienii (strain ATCC BAA-1197 / DSM 17291 / Cas60314)</name>
    <dbReference type="NCBI Taxonomy" id="580340"/>
    <lineage>
        <taxon>Bacteria</taxon>
        <taxon>Thermotogati</taxon>
        <taxon>Synergistota</taxon>
        <taxon>Synergistia</taxon>
        <taxon>Synergistales</taxon>
        <taxon>Thermovirgaceae</taxon>
        <taxon>Thermovirga</taxon>
    </lineage>
</organism>
<dbReference type="PROSITE" id="PS50828">
    <property type="entry name" value="SMR"/>
    <property type="match status" value="1"/>
</dbReference>
<dbReference type="EC" id="3.6.4.-" evidence="7"/>
<gene>
    <name evidence="7" type="primary">mutS2</name>
    <name evidence="7" type="synonym">rqcU</name>
    <name evidence="10" type="ordered locus">Tlie_0738</name>
</gene>
<dbReference type="SUPFAM" id="SSF160443">
    <property type="entry name" value="SMR domain-like"/>
    <property type="match status" value="1"/>
</dbReference>
<sequence>MKTDAKTLQLVDIPKVLELIEKECRSPLGVLCLREQEPLPSIQHVEERQALFVSFCKYEDVCGRLPWEKDLNPLGRLFEDAKVSGLLSGVELVHIRNMVGLAIRIKDVVSDRKDAFAELYSLTRRIPDLSELFDDLHVLADDGRLYDRASELLGRLRSAHRDYAAKARKAAQNLVSNPSVSSMLQDKNVHYRKGRIVLLVRQENLHKFRGIVIDRSSSGNSLYMEPEGLIEINNRVSILEKEIEEEERRILRSLTRKVLMKQKLLERTEQVLGLLDLMYALREVARKDRWSLPLMKNSPMLKLKGARHPLLGKQCVPIDIFCGTSFKQLIITGPNTGGKTVALKTVAVSLYLGWCGFPVPCKEGTEIGDIDWMLADIGDEQSIEQNLSTFSAHLTRLIDMLQKANERSLFLLDELGAGTDPQEGAALGIAILERFRSIGSLVIATTHHNSIKRYALSTKGVETASMEFDSETLKPTFRLLMGMPGKSNALTIARHLGMPEEILSKAEEVLLESYYGEERLVDELHDKHMELDQLKKQLESKEADLKRLKDELEREKRNLALEKGRIVSEAERKALEMIEEAQRLYHEMVKKIGFFNARNMHKSTEKDRQRMLKMKKELLERQDVHDEKMEAEEISPGDLVEIIGQSTKGTVEAIEEGKAVLLCGPIKVEVQLNKLKLVKKKEEVERTAVQGPIVKGDFKKVSVPPSIMIRGMTVDEAIPEVELYLDRAFRAGYGEVTIIHGRGEGILRREVHALCKRLPYVTNFRLGEPSEGGIGVTIVSFR</sequence>
<keyword evidence="1 7" id="KW-0699">rRNA-binding</keyword>
<dbReference type="GO" id="GO:0030983">
    <property type="term" value="F:mismatched DNA binding"/>
    <property type="evidence" value="ECO:0007669"/>
    <property type="project" value="InterPro"/>
</dbReference>
<dbReference type="PROSITE" id="PS00486">
    <property type="entry name" value="DNA_MISMATCH_REPAIR_2"/>
    <property type="match status" value="1"/>
</dbReference>
<dbReference type="GO" id="GO:0005524">
    <property type="term" value="F:ATP binding"/>
    <property type="evidence" value="ECO:0007669"/>
    <property type="project" value="UniProtKB-UniRule"/>
</dbReference>
<keyword evidence="7" id="KW-0540">Nuclease</keyword>
<comment type="function">
    <text evidence="7">Acts as a ribosome collision sensor, splitting the ribosome into its 2 subunits. Detects stalled/collided 70S ribosomes which it binds and splits by an ATP-hydrolysis driven conformational change. Acts upstream of the ribosome quality control system (RQC), a ribosome-associated complex that mediates the extraction of incompletely synthesized nascent chains from stalled ribosomes and their subsequent degradation. Probably generates substrates for RQC.</text>
</comment>
<dbReference type="Pfam" id="PF20297">
    <property type="entry name" value="MSSS"/>
    <property type="match status" value="1"/>
</dbReference>
<feature type="binding site" evidence="7">
    <location>
        <begin position="333"/>
        <end position="340"/>
    </location>
    <ligand>
        <name>ATP</name>
        <dbReference type="ChEBI" id="CHEBI:30616"/>
    </ligand>
</feature>
<dbReference type="HAMAP" id="MF_00092">
    <property type="entry name" value="MutS2"/>
    <property type="match status" value="1"/>
</dbReference>
<protein>
    <recommendedName>
        <fullName evidence="7">Endonuclease MutS2</fullName>
        <ecNumber evidence="7">3.1.-.-</ecNumber>
    </recommendedName>
    <alternativeName>
        <fullName evidence="7">Ribosome-associated protein quality control-upstream factor</fullName>
        <shortName evidence="7">RQC-upstream factor</shortName>
        <shortName evidence="7">RqcU</shortName>
        <ecNumber evidence="7">3.6.4.-</ecNumber>
    </alternativeName>
</protein>
<evidence type="ECO:0000256" key="1">
    <source>
        <dbReference type="ARBA" id="ARBA00022730"/>
    </source>
</evidence>
<dbReference type="GO" id="GO:0045910">
    <property type="term" value="P:negative regulation of DNA recombination"/>
    <property type="evidence" value="ECO:0007669"/>
    <property type="project" value="InterPro"/>
</dbReference>
<dbReference type="Pfam" id="PF00488">
    <property type="entry name" value="MutS_V"/>
    <property type="match status" value="1"/>
</dbReference>
<keyword evidence="4 7" id="KW-0067">ATP-binding</keyword>
<dbReference type="STRING" id="580340.Tlie_0738"/>
<feature type="coiled-coil region" evidence="8">
    <location>
        <begin position="229"/>
        <end position="256"/>
    </location>
</feature>
<dbReference type="Gene3D" id="3.30.1370.110">
    <property type="match status" value="1"/>
</dbReference>
<dbReference type="NCBIfam" id="TIGR01069">
    <property type="entry name" value="mutS2"/>
    <property type="match status" value="1"/>
</dbReference>
<dbReference type="SUPFAM" id="SSF52540">
    <property type="entry name" value="P-loop containing nucleoside triphosphate hydrolases"/>
    <property type="match status" value="1"/>
</dbReference>
<comment type="function">
    <text evidence="7">Endonuclease that is involved in the suppression of homologous recombination and thus may have a key role in the control of bacterial genetic diversity.</text>
</comment>
<proteinExistence type="inferred from homology"/>
<comment type="subunit">
    <text evidence="7">Homodimer. Binds to stalled ribosomes, contacting rRNA.</text>
</comment>
<dbReference type="InterPro" id="IPR000432">
    <property type="entry name" value="DNA_mismatch_repair_MutS_C"/>
</dbReference>
<dbReference type="GO" id="GO:0019843">
    <property type="term" value="F:rRNA binding"/>
    <property type="evidence" value="ECO:0007669"/>
    <property type="project" value="UniProtKB-UniRule"/>
</dbReference>
<dbReference type="GO" id="GO:0072344">
    <property type="term" value="P:rescue of stalled ribosome"/>
    <property type="evidence" value="ECO:0007669"/>
    <property type="project" value="UniProtKB-UniRule"/>
</dbReference>
<dbReference type="GO" id="GO:0140664">
    <property type="term" value="F:ATP-dependent DNA damage sensor activity"/>
    <property type="evidence" value="ECO:0007669"/>
    <property type="project" value="InterPro"/>
</dbReference>
<dbReference type="GO" id="GO:0004519">
    <property type="term" value="F:endonuclease activity"/>
    <property type="evidence" value="ECO:0007669"/>
    <property type="project" value="UniProtKB-UniRule"/>
</dbReference>
<evidence type="ECO:0000256" key="4">
    <source>
        <dbReference type="ARBA" id="ARBA00022840"/>
    </source>
</evidence>
<reference evidence="11" key="1">
    <citation type="submission" date="2011-10" db="EMBL/GenBank/DDBJ databases">
        <title>The complete genome of chromosome of Thermovirga lienii DSM 17291.</title>
        <authorList>
            <consortium name="US DOE Joint Genome Institute (JGI-PGF)"/>
            <person name="Lucas S."/>
            <person name="Copeland A."/>
            <person name="Lapidus A."/>
            <person name="Glavina del Rio T."/>
            <person name="Dalin E."/>
            <person name="Tice H."/>
            <person name="Bruce D."/>
            <person name="Goodwin L."/>
            <person name="Pitluck S."/>
            <person name="Peters L."/>
            <person name="Mikhailova N."/>
            <person name="Saunders E."/>
            <person name="Kyrpides N."/>
            <person name="Mavromatis K."/>
            <person name="Ivanova N."/>
            <person name="Last F.I."/>
            <person name="Brettin T."/>
            <person name="Detter J.C."/>
            <person name="Han C."/>
            <person name="Larimer F."/>
            <person name="Land M."/>
            <person name="Hauser L."/>
            <person name="Markowitz V."/>
            <person name="Cheng J.-F."/>
            <person name="Hugenholtz P."/>
            <person name="Woyke T."/>
            <person name="Wu D."/>
            <person name="Spring S."/>
            <person name="Schroeder M."/>
            <person name="Brambilla E.-M."/>
            <person name="Klenk H.-P."/>
            <person name="Eisen J.A."/>
        </authorList>
    </citation>
    <scope>NUCLEOTIDE SEQUENCE [LARGE SCALE GENOMIC DNA]</scope>
    <source>
        <strain evidence="11">ATCC BAA-1197 / DSM 17291 / Cas60314</strain>
    </source>
</reference>
<dbReference type="PIRSF" id="PIRSF005814">
    <property type="entry name" value="MutS_YshD"/>
    <property type="match status" value="1"/>
</dbReference>
<dbReference type="PANTHER" id="PTHR48466">
    <property type="entry name" value="OS10G0509000 PROTEIN-RELATED"/>
    <property type="match status" value="1"/>
</dbReference>
<dbReference type="GO" id="GO:0016887">
    <property type="term" value="F:ATP hydrolysis activity"/>
    <property type="evidence" value="ECO:0007669"/>
    <property type="project" value="InterPro"/>
</dbReference>
<dbReference type="InterPro" id="IPR005747">
    <property type="entry name" value="MutS2"/>
</dbReference>
<dbReference type="Pfam" id="PF01713">
    <property type="entry name" value="Smr"/>
    <property type="match status" value="1"/>
</dbReference>
<dbReference type="AlphaFoldDB" id="G7V9A2"/>
<dbReference type="InterPro" id="IPR045076">
    <property type="entry name" value="MutS"/>
</dbReference>
<dbReference type="InterPro" id="IPR002625">
    <property type="entry name" value="Smr_dom"/>
</dbReference>
<evidence type="ECO:0000256" key="2">
    <source>
        <dbReference type="ARBA" id="ARBA00022741"/>
    </source>
</evidence>
<keyword evidence="6 7" id="KW-0238">DNA-binding</keyword>
<evidence type="ECO:0000256" key="3">
    <source>
        <dbReference type="ARBA" id="ARBA00022801"/>
    </source>
</evidence>
<evidence type="ECO:0000256" key="7">
    <source>
        <dbReference type="HAMAP-Rule" id="MF_00092"/>
    </source>
</evidence>
<evidence type="ECO:0000256" key="8">
    <source>
        <dbReference type="SAM" id="Coils"/>
    </source>
</evidence>
<keyword evidence="11" id="KW-1185">Reference proteome</keyword>
<dbReference type="FunFam" id="3.40.50.300:FF:000830">
    <property type="entry name" value="Endonuclease MutS2"/>
    <property type="match status" value="1"/>
</dbReference>
<dbReference type="InterPro" id="IPR036063">
    <property type="entry name" value="Smr_dom_sf"/>
</dbReference>
<dbReference type="SMART" id="SM00533">
    <property type="entry name" value="MUTSd"/>
    <property type="match status" value="1"/>
</dbReference>
<dbReference type="Gene3D" id="3.40.50.300">
    <property type="entry name" value="P-loop containing nucleotide triphosphate hydrolases"/>
    <property type="match status" value="1"/>
</dbReference>
<dbReference type="PANTHER" id="PTHR48466:SF2">
    <property type="entry name" value="OS10G0509000 PROTEIN"/>
    <property type="match status" value="1"/>
</dbReference>
<evidence type="ECO:0000259" key="9">
    <source>
        <dbReference type="PROSITE" id="PS50828"/>
    </source>
</evidence>
<dbReference type="EC" id="3.1.-.-" evidence="7"/>
<reference evidence="10 11" key="2">
    <citation type="journal article" date="2012" name="Stand. Genomic Sci.">
        <title>Genome sequence of the moderately thermophilic, amino-acid-degrading and sulfur-reducing bacterium Thermovirga lienii type strain (Cas60314(T)).</title>
        <authorList>
            <person name="Goker M."/>
            <person name="Saunders E."/>
            <person name="Lapidus A."/>
            <person name="Nolan M."/>
            <person name="Lucas S."/>
            <person name="Hammon N."/>
            <person name="Deshpande S."/>
            <person name="Cheng J.F."/>
            <person name="Han C."/>
            <person name="Tapia R."/>
            <person name="Goodwin L.A."/>
            <person name="Pitluck S."/>
            <person name="Liolios K."/>
            <person name="Mavromatis K."/>
            <person name="Pagani I."/>
            <person name="Ivanova N."/>
            <person name="Mikhailova N."/>
            <person name="Pati A."/>
            <person name="Chen A."/>
            <person name="Palaniappan K."/>
            <person name="Land M."/>
            <person name="Chang Y.J."/>
            <person name="Jeffries C.D."/>
            <person name="Brambilla E.M."/>
            <person name="Rohde M."/>
            <person name="Spring S."/>
            <person name="Detter J.C."/>
            <person name="Woyke T."/>
            <person name="Bristow J."/>
            <person name="Eisen J.A."/>
            <person name="Markowitz V."/>
            <person name="Hugenholtz P."/>
            <person name="Kyrpides N.C."/>
            <person name="Klenk H.P."/>
        </authorList>
    </citation>
    <scope>NUCLEOTIDE SEQUENCE [LARGE SCALE GENOMIC DNA]</scope>
    <source>
        <strain evidence="11">ATCC BAA-1197 / DSM 17291 / Cas60314</strain>
    </source>
</reference>
<evidence type="ECO:0000313" key="10">
    <source>
        <dbReference type="EMBL" id="AER66471.1"/>
    </source>
</evidence>
<dbReference type="SMART" id="SM00534">
    <property type="entry name" value="MUTSac"/>
    <property type="match status" value="1"/>
</dbReference>
<dbReference type="InterPro" id="IPR036187">
    <property type="entry name" value="DNA_mismatch_repair_MutS_sf"/>
</dbReference>
<evidence type="ECO:0000256" key="5">
    <source>
        <dbReference type="ARBA" id="ARBA00022884"/>
    </source>
</evidence>
<dbReference type="GO" id="GO:0043023">
    <property type="term" value="F:ribosomal large subunit binding"/>
    <property type="evidence" value="ECO:0007669"/>
    <property type="project" value="UniProtKB-UniRule"/>
</dbReference>
<comment type="similarity">
    <text evidence="7">Belongs to the DNA mismatch repair MutS family. MutS2 subfamily.</text>
</comment>
<keyword evidence="8" id="KW-0175">Coiled coil</keyword>
<dbReference type="KEGG" id="tli:Tlie_0738"/>
<keyword evidence="3 7" id="KW-0378">Hydrolase</keyword>
<dbReference type="InterPro" id="IPR046893">
    <property type="entry name" value="MSSS"/>
</dbReference>
<dbReference type="SUPFAM" id="SSF48334">
    <property type="entry name" value="DNA repair protein MutS, domain III"/>
    <property type="match status" value="1"/>
</dbReference>
<dbReference type="InterPro" id="IPR007696">
    <property type="entry name" value="DNA_mismatch_repair_MutS_core"/>
</dbReference>
<dbReference type="HOGENOM" id="CLU_011252_2_1_0"/>